<evidence type="ECO:0000313" key="2">
    <source>
        <dbReference type="Proteomes" id="UP001597046"/>
    </source>
</evidence>
<evidence type="ECO:0000313" key="1">
    <source>
        <dbReference type="EMBL" id="MFD1054303.1"/>
    </source>
</evidence>
<reference evidence="2" key="1">
    <citation type="journal article" date="2019" name="Int. J. Syst. Evol. Microbiol.">
        <title>The Global Catalogue of Microorganisms (GCM) 10K type strain sequencing project: providing services to taxonomists for standard genome sequencing and annotation.</title>
        <authorList>
            <consortium name="The Broad Institute Genomics Platform"/>
            <consortium name="The Broad Institute Genome Sequencing Center for Infectious Disease"/>
            <person name="Wu L."/>
            <person name="Ma J."/>
        </authorList>
    </citation>
    <scope>NUCLEOTIDE SEQUENCE [LARGE SCALE GENOMIC DNA]</scope>
    <source>
        <strain evidence="2">CCUG 57508</strain>
    </source>
</reference>
<keyword evidence="2" id="KW-1185">Reference proteome</keyword>
<dbReference type="RefSeq" id="WP_386052202.1">
    <property type="nucleotide sequence ID" value="NZ_JBHTKH010000004.1"/>
</dbReference>
<evidence type="ECO:0008006" key="3">
    <source>
        <dbReference type="Google" id="ProtNLM"/>
    </source>
</evidence>
<sequence length="306" mass="33591">MNAAERRALARRLAAEQGGVVSRRQLRAVGITHDHVRNEVAAERWVALGHQGVAVHRGPLPVVANAWSAIWNVGERIAVLDGVSSLLASGMTGFAEELLHLSVLHSHDIPRLDGVRVHKVIRRLDDEVVPAGIPRTRPTVAALRAAGWAVSDRQAALILVMPVQQRLTTPAALLAASERCVGRRRRAFIRGVVRDIALGVQSLGELDFARLCRARGLPEPSRQVVRQGPHGRIYLDVRWDRHDLVVEVDGMQHREGLNVTIDNLTRNWVVLAGDRVLRIDLIGLRLHADAYLDQVAAGLASTSLSR</sequence>
<name>A0ABW3MUH5_9MICO</name>
<proteinExistence type="predicted"/>
<comment type="caution">
    <text evidence="1">The sequence shown here is derived from an EMBL/GenBank/DDBJ whole genome shotgun (WGS) entry which is preliminary data.</text>
</comment>
<dbReference type="Proteomes" id="UP001597046">
    <property type="component" value="Unassembled WGS sequence"/>
</dbReference>
<accession>A0ABW3MUH5</accession>
<dbReference type="EMBL" id="JBHTKH010000004">
    <property type="protein sequence ID" value="MFD1054303.1"/>
    <property type="molecule type" value="Genomic_DNA"/>
</dbReference>
<protein>
    <recommendedName>
        <fullName evidence="3">DUF559 domain-containing protein</fullName>
    </recommendedName>
</protein>
<organism evidence="1 2">
    <name type="scientific">Terrabacter terrigena</name>
    <dbReference type="NCBI Taxonomy" id="574718"/>
    <lineage>
        <taxon>Bacteria</taxon>
        <taxon>Bacillati</taxon>
        <taxon>Actinomycetota</taxon>
        <taxon>Actinomycetes</taxon>
        <taxon>Micrococcales</taxon>
        <taxon>Intrasporangiaceae</taxon>
        <taxon>Terrabacter</taxon>
    </lineage>
</organism>
<gene>
    <name evidence="1" type="ORF">ACFQ2V_08300</name>
</gene>